<dbReference type="InterPro" id="IPR018729">
    <property type="entry name" value="DUF2269_transmembrane"/>
</dbReference>
<feature type="transmembrane region" description="Helical" evidence="1">
    <location>
        <begin position="56"/>
        <end position="77"/>
    </location>
</feature>
<sequence length="158" mass="17761">MLSLYEILITVHIITAMLWLGGALVETFYFIPQFKKVSNGITEAHFIKIWSSSGPYYGPVVLLLLFTGITLTIYGGWGFFQSFWLGTKQGIMITIFLIAIAAAFPNMGKTQKMATALLEKNEPANDALRKQFKKTVVFFDIMHIGVFINVILAILRFS</sequence>
<evidence type="ECO:0000256" key="1">
    <source>
        <dbReference type="SAM" id="Phobius"/>
    </source>
</evidence>
<feature type="transmembrane region" description="Helical" evidence="1">
    <location>
        <begin position="136"/>
        <end position="155"/>
    </location>
</feature>
<evidence type="ECO:0000313" key="2">
    <source>
        <dbReference type="EMBL" id="MBM7573439.1"/>
    </source>
</evidence>
<name>A0ABS2N5S5_9BACI</name>
<dbReference type="Proteomes" id="UP001296943">
    <property type="component" value="Unassembled WGS sequence"/>
</dbReference>
<gene>
    <name evidence="2" type="ORF">JOC48_004003</name>
</gene>
<protein>
    <submittedName>
        <fullName evidence="2">Membrane protein</fullName>
    </submittedName>
</protein>
<dbReference type="Pfam" id="PF10027">
    <property type="entry name" value="DUF2269"/>
    <property type="match status" value="1"/>
</dbReference>
<reference evidence="2 3" key="1">
    <citation type="submission" date="2021-01" db="EMBL/GenBank/DDBJ databases">
        <title>Genomic Encyclopedia of Type Strains, Phase IV (KMG-IV): sequencing the most valuable type-strain genomes for metagenomic binning, comparative biology and taxonomic classification.</title>
        <authorList>
            <person name="Goeker M."/>
        </authorList>
    </citation>
    <scope>NUCLEOTIDE SEQUENCE [LARGE SCALE GENOMIC DNA]</scope>
    <source>
        <strain evidence="2 3">DSM 23711</strain>
    </source>
</reference>
<feature type="transmembrane region" description="Helical" evidence="1">
    <location>
        <begin position="83"/>
        <end position="104"/>
    </location>
</feature>
<keyword evidence="1" id="KW-0812">Transmembrane</keyword>
<proteinExistence type="predicted"/>
<comment type="caution">
    <text evidence="2">The sequence shown here is derived from an EMBL/GenBank/DDBJ whole genome shotgun (WGS) entry which is preliminary data.</text>
</comment>
<keyword evidence="1" id="KW-1133">Transmembrane helix</keyword>
<keyword evidence="1" id="KW-0472">Membrane</keyword>
<organism evidence="2 3">
    <name type="scientific">Aquibacillus albus</name>
    <dbReference type="NCBI Taxonomy" id="1168171"/>
    <lineage>
        <taxon>Bacteria</taxon>
        <taxon>Bacillati</taxon>
        <taxon>Bacillota</taxon>
        <taxon>Bacilli</taxon>
        <taxon>Bacillales</taxon>
        <taxon>Bacillaceae</taxon>
        <taxon>Aquibacillus</taxon>
    </lineage>
</organism>
<keyword evidence="3" id="KW-1185">Reference proteome</keyword>
<feature type="transmembrane region" description="Helical" evidence="1">
    <location>
        <begin position="6"/>
        <end position="31"/>
    </location>
</feature>
<accession>A0ABS2N5S5</accession>
<dbReference type="RefSeq" id="WP_204502085.1">
    <property type="nucleotide sequence ID" value="NZ_JAFBDR010000033.1"/>
</dbReference>
<evidence type="ECO:0000313" key="3">
    <source>
        <dbReference type="Proteomes" id="UP001296943"/>
    </source>
</evidence>
<dbReference type="EMBL" id="JAFBDR010000033">
    <property type="protein sequence ID" value="MBM7573439.1"/>
    <property type="molecule type" value="Genomic_DNA"/>
</dbReference>